<dbReference type="AlphaFoldDB" id="A0A4Q7Y337"/>
<dbReference type="Proteomes" id="UP000292507">
    <property type="component" value="Unassembled WGS sequence"/>
</dbReference>
<protein>
    <recommendedName>
        <fullName evidence="1">Pyridoxamine 5'-phosphate oxidase N-terminal domain-containing protein</fullName>
    </recommendedName>
</protein>
<dbReference type="InterPro" id="IPR012349">
    <property type="entry name" value="Split_barrel_FMN-bd"/>
</dbReference>
<dbReference type="SUPFAM" id="SSF50475">
    <property type="entry name" value="FMN-binding split barrel"/>
    <property type="match status" value="1"/>
</dbReference>
<evidence type="ECO:0000259" key="1">
    <source>
        <dbReference type="Pfam" id="PF01243"/>
    </source>
</evidence>
<comment type="caution">
    <text evidence="2">The sequence shown here is derived from an EMBL/GenBank/DDBJ whole genome shotgun (WGS) entry which is preliminary data.</text>
</comment>
<dbReference type="PANTHER" id="PTHR42815:SF2">
    <property type="entry name" value="FAD-BINDING, PUTATIVE (AFU_ORTHOLOGUE AFUA_6G07600)-RELATED"/>
    <property type="match status" value="1"/>
</dbReference>
<reference evidence="2 3" key="1">
    <citation type="submission" date="2019-02" db="EMBL/GenBank/DDBJ databases">
        <title>Sequencing the genomes of 1000 actinobacteria strains.</title>
        <authorList>
            <person name="Klenk H.-P."/>
        </authorList>
    </citation>
    <scope>NUCLEOTIDE SEQUENCE [LARGE SCALE GENOMIC DNA]</scope>
    <source>
        <strain evidence="2 3">DSM 44509</strain>
    </source>
</reference>
<feature type="domain" description="Pyridoxamine 5'-phosphate oxidase N-terminal" evidence="1">
    <location>
        <begin position="26"/>
        <end position="146"/>
    </location>
</feature>
<evidence type="ECO:0000313" key="2">
    <source>
        <dbReference type="EMBL" id="RZU30794.1"/>
    </source>
</evidence>
<dbReference type="InterPro" id="IPR011576">
    <property type="entry name" value="Pyridox_Oxase_N"/>
</dbReference>
<accession>A0A4Q7Y337</accession>
<gene>
    <name evidence="2" type="ORF">BKA19_0422</name>
</gene>
<name>A0A4Q7Y337_9ACTN</name>
<keyword evidence="3" id="KW-1185">Reference proteome</keyword>
<dbReference type="PANTHER" id="PTHR42815">
    <property type="entry name" value="FAD-BINDING, PUTATIVE (AFU_ORTHOLOGUE AFUA_6G07600)-RELATED"/>
    <property type="match status" value="1"/>
</dbReference>
<dbReference type="RefSeq" id="WP_104527175.1">
    <property type="nucleotide sequence ID" value="NZ_POQT01000004.1"/>
</dbReference>
<dbReference type="OrthoDB" id="9790331at2"/>
<dbReference type="Gene3D" id="2.30.110.10">
    <property type="entry name" value="Electron Transport, Fmn-binding Protein, Chain A"/>
    <property type="match status" value="1"/>
</dbReference>
<organism evidence="2 3">
    <name type="scientific">Blastococcus saxobsidens</name>
    <dbReference type="NCBI Taxonomy" id="138336"/>
    <lineage>
        <taxon>Bacteria</taxon>
        <taxon>Bacillati</taxon>
        <taxon>Actinomycetota</taxon>
        <taxon>Actinomycetes</taxon>
        <taxon>Geodermatophilales</taxon>
        <taxon>Geodermatophilaceae</taxon>
        <taxon>Blastococcus</taxon>
    </lineage>
</organism>
<dbReference type="NCBIfam" id="TIGR04025">
    <property type="entry name" value="PPOX_FMN_DR2398"/>
    <property type="match status" value="1"/>
</dbReference>
<dbReference type="Pfam" id="PF01243">
    <property type="entry name" value="PNPOx_N"/>
    <property type="match status" value="1"/>
</dbReference>
<dbReference type="InterPro" id="IPR024029">
    <property type="entry name" value="Pyridox_Oxase_FMN-dep"/>
</dbReference>
<proteinExistence type="predicted"/>
<evidence type="ECO:0000313" key="3">
    <source>
        <dbReference type="Proteomes" id="UP000292507"/>
    </source>
</evidence>
<sequence>MSAPDPLAGYGDASQPAWDKEIDHLDRHCRAFIGISPWLTLGTADADGFPDVSPRGGEPGFVKVLDDSRLVLPDRPGNNRVDSLRNVTANPRVALMFVAPGINETLRVFGTAALVPADEVDVDLTEFGRPPRSALVVQVQRAYFQCARSLLRSGLWEPEKWPGRGDLAPMGVVFRDHCRLPAPLPPDEVMHADLAQHL</sequence>
<dbReference type="EMBL" id="SHKV01000001">
    <property type="protein sequence ID" value="RZU30794.1"/>
    <property type="molecule type" value="Genomic_DNA"/>
</dbReference>